<dbReference type="InterPro" id="IPR001245">
    <property type="entry name" value="Ser-Thr/Tyr_kinase_cat_dom"/>
</dbReference>
<dbReference type="Pfam" id="PF07714">
    <property type="entry name" value="PK_Tyr_Ser-Thr"/>
    <property type="match status" value="1"/>
</dbReference>
<dbReference type="InterPro" id="IPR011009">
    <property type="entry name" value="Kinase-like_dom_sf"/>
</dbReference>
<comment type="caution">
    <text evidence="2">The sequence shown here is derived from an EMBL/GenBank/DDBJ whole genome shotgun (WGS) entry which is preliminary data.</text>
</comment>
<dbReference type="GO" id="GO:0005524">
    <property type="term" value="F:ATP binding"/>
    <property type="evidence" value="ECO:0007669"/>
    <property type="project" value="InterPro"/>
</dbReference>
<feature type="domain" description="Protein kinase" evidence="1">
    <location>
        <begin position="101"/>
        <end position="390"/>
    </location>
</feature>
<reference evidence="2" key="1">
    <citation type="submission" date="2022-08" db="EMBL/GenBank/DDBJ databases">
        <authorList>
            <person name="Kallberg Y."/>
            <person name="Tangrot J."/>
            <person name="Rosling A."/>
        </authorList>
    </citation>
    <scope>NUCLEOTIDE SEQUENCE</scope>
    <source>
        <strain evidence="2">Wild A</strain>
    </source>
</reference>
<dbReference type="EMBL" id="CAMKVN010002755">
    <property type="protein sequence ID" value="CAI2182498.1"/>
    <property type="molecule type" value="Genomic_DNA"/>
</dbReference>
<dbReference type="OrthoDB" id="5979581at2759"/>
<feature type="non-terminal residue" evidence="2">
    <location>
        <position position="1"/>
    </location>
</feature>
<name>A0A9W4WVP4_9GLOM</name>
<dbReference type="SUPFAM" id="SSF56112">
    <property type="entry name" value="Protein kinase-like (PK-like)"/>
    <property type="match status" value="1"/>
</dbReference>
<dbReference type="Gene3D" id="1.10.510.10">
    <property type="entry name" value="Transferase(Phosphotransferase) domain 1"/>
    <property type="match status" value="1"/>
</dbReference>
<dbReference type="PROSITE" id="PS50011">
    <property type="entry name" value="PROTEIN_KINASE_DOM"/>
    <property type="match status" value="1"/>
</dbReference>
<dbReference type="InterPro" id="IPR000719">
    <property type="entry name" value="Prot_kinase_dom"/>
</dbReference>
<keyword evidence="3" id="KW-1185">Reference proteome</keyword>
<evidence type="ECO:0000313" key="2">
    <source>
        <dbReference type="EMBL" id="CAI2182498.1"/>
    </source>
</evidence>
<organism evidence="2 3">
    <name type="scientific">Funneliformis geosporum</name>
    <dbReference type="NCBI Taxonomy" id="1117311"/>
    <lineage>
        <taxon>Eukaryota</taxon>
        <taxon>Fungi</taxon>
        <taxon>Fungi incertae sedis</taxon>
        <taxon>Mucoromycota</taxon>
        <taxon>Glomeromycotina</taxon>
        <taxon>Glomeromycetes</taxon>
        <taxon>Glomerales</taxon>
        <taxon>Glomeraceae</taxon>
        <taxon>Funneliformis</taxon>
    </lineage>
</organism>
<protein>
    <submittedName>
        <fullName evidence="2">15181_t:CDS:1</fullName>
    </submittedName>
</protein>
<sequence>LNIGSNLYLESIKIIDHIRELVANNKYYLVNNQVSYIGLTRNQKKIIHPKFSGILGVSPSYKNLHRIVSNFQNMPIPDEPSTVYYSVISLTATSFRMQVETEKRTRTLLGVFGLVGGAWGLSSALYATLFGVDAIRPWGCLQTDCGLRRRTYNKLKRRIPVLPLINSSSSMTELNSYSPDVKELRDRLISLEIFLKEYVVDINYLEKSEKTVQNYTNLRKYLQNHQQLTWKEKIHITFKIIGALITIHSKDAIHRDLHSGNILYAQCCDEWYISDLRFSVPADKPLKCIYGNLPYIALEVIAGKEYTKASDIYSLAMLMWKISFGKSPFNEYENDYDFATNIENEMRPKITSGILLEYKNLMEQCWNADPSQRLNIKAIYNKILGMNKLYYESDEKKNFIKKFFKNLNLSQQKTKKATK</sequence>
<evidence type="ECO:0000259" key="1">
    <source>
        <dbReference type="PROSITE" id="PS50011"/>
    </source>
</evidence>
<accession>A0A9W4WVP4</accession>
<evidence type="ECO:0000313" key="3">
    <source>
        <dbReference type="Proteomes" id="UP001153678"/>
    </source>
</evidence>
<dbReference type="PANTHER" id="PTHR44329">
    <property type="entry name" value="SERINE/THREONINE-PROTEIN KINASE TNNI3K-RELATED"/>
    <property type="match status" value="1"/>
</dbReference>
<dbReference type="InterPro" id="IPR051681">
    <property type="entry name" value="Ser/Thr_Kinases-Pseudokinases"/>
</dbReference>
<proteinExistence type="predicted"/>
<dbReference type="AlphaFoldDB" id="A0A9W4WVP4"/>
<dbReference type="Proteomes" id="UP001153678">
    <property type="component" value="Unassembled WGS sequence"/>
</dbReference>
<gene>
    <name evidence="2" type="ORF">FWILDA_LOCUS10610</name>
</gene>
<dbReference type="GO" id="GO:0004674">
    <property type="term" value="F:protein serine/threonine kinase activity"/>
    <property type="evidence" value="ECO:0007669"/>
    <property type="project" value="TreeGrafter"/>
</dbReference>